<dbReference type="InterPro" id="IPR002725">
    <property type="entry name" value="YgjP-like_metallopeptidase"/>
</dbReference>
<evidence type="ECO:0000259" key="1">
    <source>
        <dbReference type="Pfam" id="PF01863"/>
    </source>
</evidence>
<dbReference type="PANTHER" id="PTHR30399">
    <property type="entry name" value="UNCHARACTERIZED PROTEIN YGJP"/>
    <property type="match status" value="1"/>
</dbReference>
<dbReference type="Proteomes" id="UP000199302">
    <property type="component" value="Unassembled WGS sequence"/>
</dbReference>
<sequence>MRRRVTATVPAGVSERAAVAFAEEKADWIRKHLGACPEPVVVTLGSALPVEGHFRRVVPGQGRRVVLGPESLAVPGAAEQVGARVAGFLRERARARLDVAARRYAAQLDRRVARLTLRDPKSRWGSCSSTGNLMFSWRLILAPPEVLDYVAAHEAAHLVHMDHSARFWDTVAGICDMEAPRTWLKREGETLHRYEFTRAER</sequence>
<protein>
    <recommendedName>
        <fullName evidence="1">YgjP-like metallopeptidase domain-containing protein</fullName>
    </recommendedName>
</protein>
<dbReference type="Pfam" id="PF01863">
    <property type="entry name" value="YgjP-like"/>
    <property type="match status" value="1"/>
</dbReference>
<dbReference type="STRING" id="871652.SAMN04515673_106167"/>
<name>A0A1I6E0B6_9RHOB</name>
<reference evidence="2 3" key="1">
    <citation type="submission" date="2016-10" db="EMBL/GenBank/DDBJ databases">
        <authorList>
            <person name="de Groot N.N."/>
        </authorList>
    </citation>
    <scope>NUCLEOTIDE SEQUENCE [LARGE SCALE GENOMIC DNA]</scope>
    <source>
        <strain evidence="3">KMM 9023,NRIC 0796,JCM 17311,KCTC 23692</strain>
    </source>
</reference>
<keyword evidence="3" id="KW-1185">Reference proteome</keyword>
<dbReference type="CDD" id="cd07344">
    <property type="entry name" value="M48_yhfN_like"/>
    <property type="match status" value="1"/>
</dbReference>
<dbReference type="AlphaFoldDB" id="A0A1I6E0B6"/>
<evidence type="ECO:0000313" key="3">
    <source>
        <dbReference type="Proteomes" id="UP000199302"/>
    </source>
</evidence>
<dbReference type="EMBL" id="FOYI01000006">
    <property type="protein sequence ID" value="SFR11163.1"/>
    <property type="molecule type" value="Genomic_DNA"/>
</dbReference>
<accession>A0A1I6E0B6</accession>
<organism evidence="2 3">
    <name type="scientific">Poseidonocella sedimentorum</name>
    <dbReference type="NCBI Taxonomy" id="871652"/>
    <lineage>
        <taxon>Bacteria</taxon>
        <taxon>Pseudomonadati</taxon>
        <taxon>Pseudomonadota</taxon>
        <taxon>Alphaproteobacteria</taxon>
        <taxon>Rhodobacterales</taxon>
        <taxon>Roseobacteraceae</taxon>
        <taxon>Poseidonocella</taxon>
    </lineage>
</organism>
<evidence type="ECO:0000313" key="2">
    <source>
        <dbReference type="EMBL" id="SFR11163.1"/>
    </source>
</evidence>
<dbReference type="InterPro" id="IPR053136">
    <property type="entry name" value="UTP_pyrophosphatase-like"/>
</dbReference>
<dbReference type="Gene3D" id="3.30.2010.10">
    <property type="entry name" value="Metalloproteases ('zincins'), catalytic domain"/>
    <property type="match status" value="1"/>
</dbReference>
<gene>
    <name evidence="2" type="ORF">SAMN04515673_106167</name>
</gene>
<dbReference type="PANTHER" id="PTHR30399:SF1">
    <property type="entry name" value="UTP PYROPHOSPHATASE"/>
    <property type="match status" value="1"/>
</dbReference>
<proteinExistence type="predicted"/>
<feature type="domain" description="YgjP-like metallopeptidase" evidence="1">
    <location>
        <begin position="3"/>
        <end position="186"/>
    </location>
</feature>